<gene>
    <name evidence="4" type="ORF">C4B63_14g106</name>
</gene>
<keyword evidence="1" id="KW-0472">Membrane</keyword>
<dbReference type="VEuPathDB" id="TriTrypDB:C3747_19g106"/>
<feature type="chain" id="PRO_5015913064" description="GOLD domain-containing protein" evidence="2">
    <location>
        <begin position="31"/>
        <end position="228"/>
    </location>
</feature>
<feature type="transmembrane region" description="Helical" evidence="1">
    <location>
        <begin position="193"/>
        <end position="213"/>
    </location>
</feature>
<dbReference type="InterPro" id="IPR009038">
    <property type="entry name" value="GOLD_dom"/>
</dbReference>
<dbReference type="VEuPathDB" id="TriTrypDB:TcBrA4_0013610"/>
<evidence type="ECO:0000313" key="4">
    <source>
        <dbReference type="EMBL" id="PWU97766.1"/>
    </source>
</evidence>
<feature type="signal peptide" evidence="2">
    <location>
        <begin position="1"/>
        <end position="30"/>
    </location>
</feature>
<dbReference type="AlphaFoldDB" id="A0A2V2VPU4"/>
<dbReference type="VEuPathDB" id="TriTrypDB:Tc_MARK_3499"/>
<dbReference type="VEuPathDB" id="TriTrypDB:C4B63_14g106"/>
<dbReference type="VEuPathDB" id="TriTrypDB:TcG_04174"/>
<evidence type="ECO:0000256" key="2">
    <source>
        <dbReference type="SAM" id="SignalP"/>
    </source>
</evidence>
<dbReference type="Pfam" id="PF01105">
    <property type="entry name" value="EMP24_GP25L"/>
    <property type="match status" value="1"/>
</dbReference>
<dbReference type="VEuPathDB" id="TriTrypDB:TcCL_ESM01529"/>
<sequence length="228" mass="26563">MKQTMRRKFCDVLFPLFLVFLLTTMEPVTAEVYIRLFPGKELCLNYEGYRDPEDDPPTVDIRHRGIDPRNVNIRTRLYAPSGAQVNLDERIDSFGSPSSLFFKVTETGTYRFCVRTPLSQPSLRFEMRFLGEKDLIDPITTAEGMPAVDKPVDAKDYETRLNMLDICVQVALDEVRMIENRLHMFDEVTQSTYYITVGMLFLNVILSIVLTVWSEKYLERYFTKKKIV</sequence>
<accession>A0A2V2VPU4</accession>
<evidence type="ECO:0000313" key="5">
    <source>
        <dbReference type="Proteomes" id="UP000246121"/>
    </source>
</evidence>
<feature type="domain" description="GOLD" evidence="3">
    <location>
        <begin position="31"/>
        <end position="223"/>
    </location>
</feature>
<dbReference type="Proteomes" id="UP000246121">
    <property type="component" value="Unassembled WGS sequence"/>
</dbReference>
<evidence type="ECO:0000259" key="3">
    <source>
        <dbReference type="SMART" id="SM01190"/>
    </source>
</evidence>
<keyword evidence="1" id="KW-0812">Transmembrane</keyword>
<dbReference type="VEuPathDB" id="TriTrypDB:ECC02_000536"/>
<dbReference type="VEuPathDB" id="TriTrypDB:TCSYLVIO_004713"/>
<dbReference type="SMART" id="SM01190">
    <property type="entry name" value="EMP24_GP25L"/>
    <property type="match status" value="1"/>
</dbReference>
<proteinExistence type="predicted"/>
<reference evidence="4 5" key="1">
    <citation type="journal article" date="2018" name="Microb. Genom.">
        <title>Expanding an expanded genome: long-read sequencing of Trypanosoma cruzi.</title>
        <authorList>
            <person name="Berna L."/>
            <person name="Rodriguez M."/>
            <person name="Chiribao M.L."/>
            <person name="Parodi-Talice A."/>
            <person name="Pita S."/>
            <person name="Rijo G."/>
            <person name="Alvarez-Valin F."/>
            <person name="Robello C."/>
        </authorList>
    </citation>
    <scope>NUCLEOTIDE SEQUENCE [LARGE SCALE GENOMIC DNA]</scope>
    <source>
        <strain evidence="4 5">Dm28c</strain>
    </source>
</reference>
<dbReference type="VEuPathDB" id="TriTrypDB:BCY84_11241"/>
<evidence type="ECO:0000256" key="1">
    <source>
        <dbReference type="SAM" id="Phobius"/>
    </source>
</evidence>
<dbReference type="VEuPathDB" id="TriTrypDB:TcCLB.504137.100"/>
<dbReference type="VEuPathDB" id="TriTrypDB:TCDM_13870"/>
<protein>
    <recommendedName>
        <fullName evidence="3">GOLD domain-containing protein</fullName>
    </recommendedName>
</protein>
<keyword evidence="1" id="KW-1133">Transmembrane helix</keyword>
<organism evidence="4 5">
    <name type="scientific">Trypanosoma cruzi</name>
    <dbReference type="NCBI Taxonomy" id="5693"/>
    <lineage>
        <taxon>Eukaryota</taxon>
        <taxon>Discoba</taxon>
        <taxon>Euglenozoa</taxon>
        <taxon>Kinetoplastea</taxon>
        <taxon>Metakinetoplastina</taxon>
        <taxon>Trypanosomatida</taxon>
        <taxon>Trypanosomatidae</taxon>
        <taxon>Trypanosoma</taxon>
        <taxon>Schizotrypanum</taxon>
    </lineage>
</organism>
<keyword evidence="2" id="KW-0732">Signal</keyword>
<dbReference type="EMBL" id="PRFA01000014">
    <property type="protein sequence ID" value="PWU97766.1"/>
    <property type="molecule type" value="Genomic_DNA"/>
</dbReference>
<dbReference type="VEuPathDB" id="TriTrypDB:TcCLB.509799.50"/>
<name>A0A2V2VPU4_TRYCR</name>
<comment type="caution">
    <text evidence="4">The sequence shown here is derived from an EMBL/GenBank/DDBJ whole genome shotgun (WGS) entry which is preliminary data.</text>
</comment>